<dbReference type="PRINTS" id="PR00300">
    <property type="entry name" value="CLPPROTEASEA"/>
</dbReference>
<evidence type="ECO:0000256" key="5">
    <source>
        <dbReference type="ARBA" id="ARBA00022723"/>
    </source>
</evidence>
<dbReference type="InterPro" id="IPR008921">
    <property type="entry name" value="DNA_pol3_clamp-load_cplx_C"/>
</dbReference>
<evidence type="ECO:0000256" key="1">
    <source>
        <dbReference type="ARBA" id="ARBA00006360"/>
    </source>
</evidence>
<evidence type="ECO:0000313" key="14">
    <source>
        <dbReference type="EMBL" id="MFA9460697.1"/>
    </source>
</evidence>
<dbReference type="InterPro" id="IPR050238">
    <property type="entry name" value="DNA_Rep/Repair_Clamp_Loader"/>
</dbReference>
<dbReference type="Proteomes" id="UP001575181">
    <property type="component" value="Unassembled WGS sequence"/>
</dbReference>
<protein>
    <recommendedName>
        <fullName evidence="11">DNA polymerase III subunit gamma/tau</fullName>
        <ecNumber evidence="11">2.7.7.7</ecNumber>
    </recommendedName>
</protein>
<dbReference type="SUPFAM" id="SSF52540">
    <property type="entry name" value="P-loop containing nucleoside triphosphate hydrolases"/>
    <property type="match status" value="1"/>
</dbReference>
<sequence>MSYLVLARKWRPQRFGDLVGQEHVVRALTNALASGRVGHAFLFSGSRGVGKTTVGRLLAKGLNCGQGVTAEPCGECANCQAIEENRFVDLIEVDAASRTKVDDTRDLLDNVQYLPSVGRYKVYLIDEVHMLSNHSFNALLKTLEEPPEHAKFIFATTEPARIPVTILSRCLQFELKRIGADRIRERMGAILEAEGIPTESEALELLARSADGSLRDGLSLLDQAINFGEGRVADAVVRDMLGTVNRDRVLTLLEAVTARDGAAVLDRVAEVAESGMDLDAALAELLGLLHRVAVMQAVPDRGAGDETLVVEERRRLEALAESTPAEDVQLFYQMGLQGRRDLAAAPDPRVGLEMAVLRMVAFDPFEAVGEERPAAAVGPASAAREQAGKGRPAPEPDAPRRAAPPPAEPQPAAPEADTGSPSGSGTAGDAPVSEWEGIVRTLEMPPSWRSVLEFAVPREFTAEQVRLGFPSEQLLSAGSERFRTALESALAAHFGATPKIVIEELGQGSGEESPAAARERRSREAQESAEQAVAEDPNMQILQEQFGARVESVRPDEQDPSSN</sequence>
<comment type="function">
    <text evidence="11">DNA polymerase III is a complex, multichain enzyme responsible for most of the replicative synthesis in bacteria. This DNA polymerase also exhibits 3' to 5' exonuclease activity.</text>
</comment>
<dbReference type="Gene3D" id="1.10.8.60">
    <property type="match status" value="1"/>
</dbReference>
<gene>
    <name evidence="11 14" type="primary">dnaX</name>
    <name evidence="14" type="ORF">ACERLL_07645</name>
</gene>
<dbReference type="Pfam" id="PF22608">
    <property type="entry name" value="DNAX_ATPase_lid"/>
    <property type="match status" value="1"/>
</dbReference>
<comment type="caution">
    <text evidence="14">The sequence shown here is derived from an EMBL/GenBank/DDBJ whole genome shotgun (WGS) entry which is preliminary data.</text>
</comment>
<dbReference type="GO" id="GO:0003887">
    <property type="term" value="F:DNA-directed DNA polymerase activity"/>
    <property type="evidence" value="ECO:0007669"/>
    <property type="project" value="UniProtKB-EC"/>
</dbReference>
<keyword evidence="6 11" id="KW-0547">Nucleotide-binding</keyword>
<dbReference type="InterPro" id="IPR038249">
    <property type="entry name" value="PolIII_tau_V_sf"/>
</dbReference>
<dbReference type="Gene3D" id="3.30.300.150">
    <property type="entry name" value="DNA polymerase III, tau subunit, domain V"/>
    <property type="match status" value="1"/>
</dbReference>
<dbReference type="PANTHER" id="PTHR11669">
    <property type="entry name" value="REPLICATION FACTOR C / DNA POLYMERASE III GAMMA-TAU SUBUNIT"/>
    <property type="match status" value="1"/>
</dbReference>
<dbReference type="PANTHER" id="PTHR11669:SF0">
    <property type="entry name" value="PROTEIN STICHEL-LIKE 2"/>
    <property type="match status" value="1"/>
</dbReference>
<evidence type="ECO:0000259" key="13">
    <source>
        <dbReference type="SMART" id="SM00382"/>
    </source>
</evidence>
<comment type="similarity">
    <text evidence="1 11">Belongs to the DnaX/STICHEL family.</text>
</comment>
<dbReference type="SUPFAM" id="SSF48019">
    <property type="entry name" value="post-AAA+ oligomerization domain-like"/>
    <property type="match status" value="1"/>
</dbReference>
<keyword evidence="4 11" id="KW-0235">DNA replication</keyword>
<feature type="domain" description="AAA+ ATPase" evidence="13">
    <location>
        <begin position="37"/>
        <end position="179"/>
    </location>
</feature>
<reference evidence="14 15" key="1">
    <citation type="submission" date="2024-08" db="EMBL/GenBank/DDBJ databases">
        <title>Whole-genome sequencing of halo(alkali)philic microorganisms from hypersaline lakes.</title>
        <authorList>
            <person name="Sorokin D.Y."/>
            <person name="Merkel A.Y."/>
            <person name="Messina E."/>
            <person name="Yakimov M."/>
        </authorList>
    </citation>
    <scope>NUCLEOTIDE SEQUENCE [LARGE SCALE GENOMIC DNA]</scope>
    <source>
        <strain evidence="14 15">Cl-TMA</strain>
    </source>
</reference>
<dbReference type="RefSeq" id="WP_373655477.1">
    <property type="nucleotide sequence ID" value="NZ_JBGUAW010000004.1"/>
</dbReference>
<keyword evidence="9 11" id="KW-0239">DNA-directed DNA polymerase</keyword>
<dbReference type="EC" id="2.7.7.7" evidence="11"/>
<dbReference type="Gene3D" id="3.40.50.300">
    <property type="entry name" value="P-loop containing nucleotide triphosphate hydrolases"/>
    <property type="match status" value="1"/>
</dbReference>
<dbReference type="Pfam" id="PF13177">
    <property type="entry name" value="DNA_pol3_delta2"/>
    <property type="match status" value="1"/>
</dbReference>
<evidence type="ECO:0000256" key="12">
    <source>
        <dbReference type="SAM" id="MobiDB-lite"/>
    </source>
</evidence>
<feature type="compositionally biased region" description="Low complexity" evidence="12">
    <location>
        <begin position="374"/>
        <end position="383"/>
    </location>
</feature>
<feature type="compositionally biased region" description="Pro residues" evidence="12">
    <location>
        <begin position="402"/>
        <end position="412"/>
    </location>
</feature>
<name>A0ABV4TTQ1_9GAMM</name>
<dbReference type="InterPro" id="IPR045085">
    <property type="entry name" value="HLD_clamp_pol_III_gamma_tau"/>
</dbReference>
<comment type="subunit">
    <text evidence="11">DNA polymerase III contains a core (composed of alpha, epsilon and theta chains) that associates with a tau subunit. This core dimerizes to form the POLIII' complex. PolIII' associates with the gamma complex (composed of gamma, delta, delta', psi and chi chains) and with the beta chain to form the complete DNA polymerase III complex.</text>
</comment>
<organism evidence="14 15">
    <name type="scientific">Thiohalorhabdus methylotrophus</name>
    <dbReference type="NCBI Taxonomy" id="3242694"/>
    <lineage>
        <taxon>Bacteria</taxon>
        <taxon>Pseudomonadati</taxon>
        <taxon>Pseudomonadota</taxon>
        <taxon>Gammaproteobacteria</taxon>
        <taxon>Thiohalorhabdales</taxon>
        <taxon>Thiohalorhabdaceae</taxon>
        <taxon>Thiohalorhabdus</taxon>
    </lineage>
</organism>
<dbReference type="Pfam" id="PF12169">
    <property type="entry name" value="DNA_pol3_gamma3"/>
    <property type="match status" value="1"/>
</dbReference>
<feature type="region of interest" description="Disordered" evidence="12">
    <location>
        <begin position="371"/>
        <end position="431"/>
    </location>
</feature>
<keyword evidence="8 11" id="KW-0067">ATP-binding</keyword>
<dbReference type="CDD" id="cd18137">
    <property type="entry name" value="HLD_clamp_pol_III_gamma_tau"/>
    <property type="match status" value="1"/>
</dbReference>
<dbReference type="InterPro" id="IPR022754">
    <property type="entry name" value="DNA_pol_III_gamma-3"/>
</dbReference>
<keyword evidence="2 11" id="KW-0808">Transferase</keyword>
<proteinExistence type="inferred from homology"/>
<dbReference type="NCBIfam" id="NF004046">
    <property type="entry name" value="PRK05563.1"/>
    <property type="match status" value="1"/>
</dbReference>
<accession>A0ABV4TTQ1</accession>
<dbReference type="NCBIfam" id="TIGR02397">
    <property type="entry name" value="dnaX_nterm"/>
    <property type="match status" value="1"/>
</dbReference>
<evidence type="ECO:0000256" key="3">
    <source>
        <dbReference type="ARBA" id="ARBA00022695"/>
    </source>
</evidence>
<keyword evidence="3 11" id="KW-0548">Nucleotidyltransferase</keyword>
<dbReference type="Gene3D" id="1.20.272.10">
    <property type="match status" value="1"/>
</dbReference>
<feature type="compositionally biased region" description="Basic and acidic residues" evidence="12">
    <location>
        <begin position="386"/>
        <end position="400"/>
    </location>
</feature>
<dbReference type="InterPro" id="IPR003593">
    <property type="entry name" value="AAA+_ATPase"/>
</dbReference>
<evidence type="ECO:0000256" key="6">
    <source>
        <dbReference type="ARBA" id="ARBA00022741"/>
    </source>
</evidence>
<dbReference type="InterPro" id="IPR027417">
    <property type="entry name" value="P-loop_NTPase"/>
</dbReference>
<dbReference type="SMART" id="SM00382">
    <property type="entry name" value="AAA"/>
    <property type="match status" value="1"/>
</dbReference>
<feature type="compositionally biased region" description="Basic and acidic residues" evidence="12">
    <location>
        <begin position="517"/>
        <end position="526"/>
    </location>
</feature>
<evidence type="ECO:0000256" key="8">
    <source>
        <dbReference type="ARBA" id="ARBA00022840"/>
    </source>
</evidence>
<dbReference type="EMBL" id="JBGUAW010000004">
    <property type="protein sequence ID" value="MFA9460697.1"/>
    <property type="molecule type" value="Genomic_DNA"/>
</dbReference>
<keyword evidence="5" id="KW-0479">Metal-binding</keyword>
<keyword evidence="15" id="KW-1185">Reference proteome</keyword>
<keyword evidence="7" id="KW-0862">Zinc</keyword>
<dbReference type="CDD" id="cd00009">
    <property type="entry name" value="AAA"/>
    <property type="match status" value="1"/>
</dbReference>
<evidence type="ECO:0000256" key="11">
    <source>
        <dbReference type="RuleBase" id="RU364063"/>
    </source>
</evidence>
<evidence type="ECO:0000256" key="10">
    <source>
        <dbReference type="ARBA" id="ARBA00049244"/>
    </source>
</evidence>
<comment type="catalytic activity">
    <reaction evidence="10 11">
        <text>DNA(n) + a 2'-deoxyribonucleoside 5'-triphosphate = DNA(n+1) + diphosphate</text>
        <dbReference type="Rhea" id="RHEA:22508"/>
        <dbReference type="Rhea" id="RHEA-COMP:17339"/>
        <dbReference type="Rhea" id="RHEA-COMP:17340"/>
        <dbReference type="ChEBI" id="CHEBI:33019"/>
        <dbReference type="ChEBI" id="CHEBI:61560"/>
        <dbReference type="ChEBI" id="CHEBI:173112"/>
        <dbReference type="EC" id="2.7.7.7"/>
    </reaction>
</comment>
<evidence type="ECO:0000256" key="9">
    <source>
        <dbReference type="ARBA" id="ARBA00022932"/>
    </source>
</evidence>
<dbReference type="InterPro" id="IPR001270">
    <property type="entry name" value="ClpA/B"/>
</dbReference>
<dbReference type="InterPro" id="IPR012763">
    <property type="entry name" value="DNA_pol_III_sug/sutau_N"/>
</dbReference>
<evidence type="ECO:0000256" key="2">
    <source>
        <dbReference type="ARBA" id="ARBA00022679"/>
    </source>
</evidence>
<feature type="region of interest" description="Disordered" evidence="12">
    <location>
        <begin position="505"/>
        <end position="539"/>
    </location>
</feature>
<evidence type="ECO:0000313" key="15">
    <source>
        <dbReference type="Proteomes" id="UP001575181"/>
    </source>
</evidence>
<evidence type="ECO:0000256" key="4">
    <source>
        <dbReference type="ARBA" id="ARBA00022705"/>
    </source>
</evidence>
<evidence type="ECO:0000256" key="7">
    <source>
        <dbReference type="ARBA" id="ARBA00022833"/>
    </source>
</evidence>
<dbReference type="NCBIfam" id="NF005942">
    <property type="entry name" value="PRK07994.1"/>
    <property type="match status" value="1"/>
</dbReference>